<proteinExistence type="predicted"/>
<dbReference type="AlphaFoldDB" id="A0A834P598"/>
<organism evidence="1 2">
    <name type="scientific">Vespula pensylvanica</name>
    <name type="common">Western yellow jacket</name>
    <name type="synonym">Wasp</name>
    <dbReference type="NCBI Taxonomy" id="30213"/>
    <lineage>
        <taxon>Eukaryota</taxon>
        <taxon>Metazoa</taxon>
        <taxon>Ecdysozoa</taxon>
        <taxon>Arthropoda</taxon>
        <taxon>Hexapoda</taxon>
        <taxon>Insecta</taxon>
        <taxon>Pterygota</taxon>
        <taxon>Neoptera</taxon>
        <taxon>Endopterygota</taxon>
        <taxon>Hymenoptera</taxon>
        <taxon>Apocrita</taxon>
        <taxon>Aculeata</taxon>
        <taxon>Vespoidea</taxon>
        <taxon>Vespidae</taxon>
        <taxon>Vespinae</taxon>
        <taxon>Vespula</taxon>
    </lineage>
</organism>
<dbReference type="Proteomes" id="UP000600918">
    <property type="component" value="Unassembled WGS sequence"/>
</dbReference>
<evidence type="ECO:0000313" key="2">
    <source>
        <dbReference type="Proteomes" id="UP000600918"/>
    </source>
</evidence>
<name>A0A834P598_VESPE</name>
<evidence type="ECO:0000313" key="1">
    <source>
        <dbReference type="EMBL" id="KAF7429249.1"/>
    </source>
</evidence>
<gene>
    <name evidence="1" type="ORF">H0235_005647</name>
</gene>
<keyword evidence="2" id="KW-1185">Reference proteome</keyword>
<sequence>MRTNNIAKGDTFQGSTYWEMTKLGYTDKFVKHPIEEINKQHGITYLEVARLFVLPLVISCYSIKNLDPGKNFWQTPQKTILIRRNYRILTGEYYLPGGGTVTRATSSTLLRVLPTWMWHGYSCHLLYYPVILLQSWIYGKIIRKLQNCRFLTGEYYLPGGGTVNRATSCTILLSYYKAGSTEKCFANSRINYRILTGEYYLPGGGTVTRATSCAILLSYYKAGSTEKFFANSRINCRFLTGEHYLPGGGTNYRILTGEYYLPGVCTVTRATSCTILLSYDKAGSTEKFFANSRINCRFLTGEYYLPGGGTNYRILTGEYNLPGGGRVTRAISCTILLSYYKAGSTEKFFANSRINYRILTGEYYLFGGGTESITYLEVARLLVPLLLLSCYPITNLDLRKNFSQTPELYILNRRNYRFLTGEYYIPGGGTVTRATSCTLLLSHYKSGSTEKFFANS</sequence>
<dbReference type="EMBL" id="JACSDY010000004">
    <property type="protein sequence ID" value="KAF7429249.1"/>
    <property type="molecule type" value="Genomic_DNA"/>
</dbReference>
<reference evidence="1" key="1">
    <citation type="journal article" date="2020" name="G3 (Bethesda)">
        <title>High-Quality Assemblies for Three Invasive Social Wasps from the &lt;i&gt;Vespula&lt;/i&gt; Genus.</title>
        <authorList>
            <person name="Harrop T.W.R."/>
            <person name="Guhlin J."/>
            <person name="McLaughlin G.M."/>
            <person name="Permina E."/>
            <person name="Stockwell P."/>
            <person name="Gilligan J."/>
            <person name="Le Lec M.F."/>
            <person name="Gruber M.A.M."/>
            <person name="Quinn O."/>
            <person name="Lovegrove M."/>
            <person name="Duncan E.J."/>
            <person name="Remnant E.J."/>
            <person name="Van Eeckhoven J."/>
            <person name="Graham B."/>
            <person name="Knapp R.A."/>
            <person name="Langford K.W."/>
            <person name="Kronenberg Z."/>
            <person name="Press M.O."/>
            <person name="Eacker S.M."/>
            <person name="Wilson-Rankin E.E."/>
            <person name="Purcell J."/>
            <person name="Lester P.J."/>
            <person name="Dearden P.K."/>
        </authorList>
    </citation>
    <scope>NUCLEOTIDE SEQUENCE</scope>
    <source>
        <strain evidence="1">Volc-1</strain>
    </source>
</reference>
<accession>A0A834P598</accession>
<comment type="caution">
    <text evidence="1">The sequence shown here is derived from an EMBL/GenBank/DDBJ whole genome shotgun (WGS) entry which is preliminary data.</text>
</comment>
<protein>
    <submittedName>
        <fullName evidence="1">Uncharacterized protein</fullName>
    </submittedName>
</protein>